<dbReference type="SUPFAM" id="SSF54695">
    <property type="entry name" value="POZ domain"/>
    <property type="match status" value="1"/>
</dbReference>
<dbReference type="InterPro" id="IPR011333">
    <property type="entry name" value="SKP1/BTB/POZ_sf"/>
</dbReference>
<dbReference type="Proteomes" id="UP000623467">
    <property type="component" value="Unassembled WGS sequence"/>
</dbReference>
<dbReference type="PROSITE" id="PS50097">
    <property type="entry name" value="BTB"/>
    <property type="match status" value="1"/>
</dbReference>
<evidence type="ECO:0000259" key="1">
    <source>
        <dbReference type="PROSITE" id="PS50097"/>
    </source>
</evidence>
<dbReference type="Pfam" id="PF00651">
    <property type="entry name" value="BTB"/>
    <property type="match status" value="1"/>
</dbReference>
<evidence type="ECO:0000313" key="3">
    <source>
        <dbReference type="Proteomes" id="UP000623467"/>
    </source>
</evidence>
<protein>
    <submittedName>
        <fullName evidence="2">BTB domain-containing protein</fullName>
    </submittedName>
</protein>
<dbReference type="EMBL" id="JACAZH010000004">
    <property type="protein sequence ID" value="KAF7370405.1"/>
    <property type="molecule type" value="Genomic_DNA"/>
</dbReference>
<gene>
    <name evidence="2" type="ORF">MSAN_00672100</name>
</gene>
<dbReference type="AlphaFoldDB" id="A0A8H7DDI1"/>
<reference evidence="2" key="1">
    <citation type="submission" date="2020-05" db="EMBL/GenBank/DDBJ databases">
        <title>Mycena genomes resolve the evolution of fungal bioluminescence.</title>
        <authorList>
            <person name="Tsai I.J."/>
        </authorList>
    </citation>
    <scope>NUCLEOTIDE SEQUENCE</scope>
    <source>
        <strain evidence="2">160909Yilan</strain>
    </source>
</reference>
<dbReference type="OrthoDB" id="2799068at2759"/>
<sequence length="306" mass="34903">MSPSPAKRKRTEEAPIKHSEFWLRDGSVVLQAQNTQFRVHFSVLARHSPVFRDMEELPQPSDGPSVDGCPVVCLPDESNDVEYLLKALYDPTFHSQQKLPLAVVGALIRLGRKYEFRDLLHSAAARVTGEYPTTLAAYDAMSTFKTIEDYDGIDFDMVTLLSENNILSSLPLAYYCAVQMTPIETFLDRACFSQVDLRRCVIGQKRLFLKQFQPGYTFGWARKWDFHDNCTSPVVCRISREDFLAVYMEDCDILALAEPKCLRAFKFCAPCTRHATASIAAGRKKIWDELPQMFDLPPWDQLKNDL</sequence>
<proteinExistence type="predicted"/>
<evidence type="ECO:0000313" key="2">
    <source>
        <dbReference type="EMBL" id="KAF7370405.1"/>
    </source>
</evidence>
<name>A0A8H7DDI1_9AGAR</name>
<dbReference type="InterPro" id="IPR000210">
    <property type="entry name" value="BTB/POZ_dom"/>
</dbReference>
<accession>A0A8H7DDI1</accession>
<dbReference type="SMART" id="SM00225">
    <property type="entry name" value="BTB"/>
    <property type="match status" value="1"/>
</dbReference>
<dbReference type="CDD" id="cd18186">
    <property type="entry name" value="BTB_POZ_ZBTB_KLHL-like"/>
    <property type="match status" value="1"/>
</dbReference>
<keyword evidence="3" id="KW-1185">Reference proteome</keyword>
<dbReference type="Gene3D" id="3.30.710.10">
    <property type="entry name" value="Potassium Channel Kv1.1, Chain A"/>
    <property type="match status" value="1"/>
</dbReference>
<feature type="domain" description="BTB" evidence="1">
    <location>
        <begin position="26"/>
        <end position="97"/>
    </location>
</feature>
<comment type="caution">
    <text evidence="2">The sequence shown here is derived from an EMBL/GenBank/DDBJ whole genome shotgun (WGS) entry which is preliminary data.</text>
</comment>
<organism evidence="2 3">
    <name type="scientific">Mycena sanguinolenta</name>
    <dbReference type="NCBI Taxonomy" id="230812"/>
    <lineage>
        <taxon>Eukaryota</taxon>
        <taxon>Fungi</taxon>
        <taxon>Dikarya</taxon>
        <taxon>Basidiomycota</taxon>
        <taxon>Agaricomycotina</taxon>
        <taxon>Agaricomycetes</taxon>
        <taxon>Agaricomycetidae</taxon>
        <taxon>Agaricales</taxon>
        <taxon>Marasmiineae</taxon>
        <taxon>Mycenaceae</taxon>
        <taxon>Mycena</taxon>
    </lineage>
</organism>